<dbReference type="Proteomes" id="UP000070700">
    <property type="component" value="Unassembled WGS sequence"/>
</dbReference>
<protein>
    <submittedName>
        <fullName evidence="2">Uncharacterized protein</fullName>
    </submittedName>
</protein>
<evidence type="ECO:0000256" key="1">
    <source>
        <dbReference type="SAM" id="MobiDB-lite"/>
    </source>
</evidence>
<feature type="compositionally biased region" description="Low complexity" evidence="1">
    <location>
        <begin position="218"/>
        <end position="227"/>
    </location>
</feature>
<dbReference type="GeneID" id="28829660"/>
<feature type="region of interest" description="Disordered" evidence="1">
    <location>
        <begin position="147"/>
        <end position="204"/>
    </location>
</feature>
<feature type="region of interest" description="Disordered" evidence="1">
    <location>
        <begin position="216"/>
        <end position="244"/>
    </location>
</feature>
<sequence>MSGNSGKPPIPPRPFEFTERAVLRWLDRYFRDYFEEWVQGSRSQFNSMLEFFDDSIPWMRNDQPGCGEVEVLQKSFRMTARRFLGTSRADRMFTAAKFPEIFDVRFQPIVWRDDIELPADLRQRYREYRQRVRQYEDLVRAYRQGLSEPQQNIPQPPTPLPPSTAPNQEDISEDRQTAIKQLPQQTQPQPQPQQARPTQIGQAQQHERFVTATNGGLAASPYSAPAPSQQPQPPTQAAAASGDNRAPLYRTDAGSWLYWSIFMTDEYDSFQLFCAVKGEYVKPVEEDFNLRLPNQQSMRDNYIVIWPEDKSKRRVDKVASVRKPLDQCFFVLQSWADEVERQREHRSSGQVTAKSPSIKEYLVTWEGFVERETFPRVSRPLVQAPLEIRQRRPLEPEVSRDLSRLRSRKNAVGGAPLLLTKDEISRPQPQAATQKPTPSQKPRGGLKTHHEAYNPENL</sequence>
<dbReference type="RefSeq" id="XP_018070972.1">
    <property type="nucleotide sequence ID" value="XM_018219934.1"/>
</dbReference>
<evidence type="ECO:0000313" key="2">
    <source>
        <dbReference type="EMBL" id="KUJ16617.1"/>
    </source>
</evidence>
<feature type="compositionally biased region" description="Low complexity" evidence="1">
    <location>
        <begin position="427"/>
        <end position="440"/>
    </location>
</feature>
<dbReference type="AlphaFoldDB" id="A0A194XA23"/>
<organism evidence="2 3">
    <name type="scientific">Mollisia scopiformis</name>
    <name type="common">Conifer needle endophyte fungus</name>
    <name type="synonym">Phialocephala scopiformis</name>
    <dbReference type="NCBI Taxonomy" id="149040"/>
    <lineage>
        <taxon>Eukaryota</taxon>
        <taxon>Fungi</taxon>
        <taxon>Dikarya</taxon>
        <taxon>Ascomycota</taxon>
        <taxon>Pezizomycotina</taxon>
        <taxon>Leotiomycetes</taxon>
        <taxon>Helotiales</taxon>
        <taxon>Mollisiaceae</taxon>
        <taxon>Mollisia</taxon>
    </lineage>
</organism>
<keyword evidence="3" id="KW-1185">Reference proteome</keyword>
<gene>
    <name evidence="2" type="ORF">LY89DRAFT_734712</name>
</gene>
<dbReference type="KEGG" id="psco:LY89DRAFT_734712"/>
<proteinExistence type="predicted"/>
<feature type="compositionally biased region" description="Pro residues" evidence="1">
    <location>
        <begin position="154"/>
        <end position="164"/>
    </location>
</feature>
<dbReference type="InParanoid" id="A0A194XA23"/>
<accession>A0A194XA23</accession>
<feature type="region of interest" description="Disordered" evidence="1">
    <location>
        <begin position="396"/>
        <end position="458"/>
    </location>
</feature>
<name>A0A194XA23_MOLSC</name>
<reference evidence="2 3" key="1">
    <citation type="submission" date="2015-10" db="EMBL/GenBank/DDBJ databases">
        <title>Full genome of DAOMC 229536 Phialocephala scopiformis, a fungal endophyte of spruce producing the potent anti-insectan compound rugulosin.</title>
        <authorList>
            <consortium name="DOE Joint Genome Institute"/>
            <person name="Walker A.K."/>
            <person name="Frasz S.L."/>
            <person name="Seifert K.A."/>
            <person name="Miller J.D."/>
            <person name="Mondo S.J."/>
            <person name="Labutti K."/>
            <person name="Lipzen A."/>
            <person name="Dockter R."/>
            <person name="Kennedy M."/>
            <person name="Grigoriev I.V."/>
            <person name="Spatafora J.W."/>
        </authorList>
    </citation>
    <scope>NUCLEOTIDE SEQUENCE [LARGE SCALE GENOMIC DNA]</scope>
    <source>
        <strain evidence="2 3">CBS 120377</strain>
    </source>
</reference>
<feature type="compositionally biased region" description="Low complexity" evidence="1">
    <location>
        <begin position="181"/>
        <end position="199"/>
    </location>
</feature>
<evidence type="ECO:0000313" key="3">
    <source>
        <dbReference type="Proteomes" id="UP000070700"/>
    </source>
</evidence>
<feature type="compositionally biased region" description="Basic and acidic residues" evidence="1">
    <location>
        <begin position="448"/>
        <end position="458"/>
    </location>
</feature>
<dbReference type="EMBL" id="KQ947416">
    <property type="protein sequence ID" value="KUJ16617.1"/>
    <property type="molecule type" value="Genomic_DNA"/>
</dbReference>